<dbReference type="EMBL" id="VUOA01000016">
    <property type="protein sequence ID" value="KAA2238035.1"/>
    <property type="molecule type" value="Genomic_DNA"/>
</dbReference>
<feature type="region of interest" description="Disordered" evidence="1">
    <location>
        <begin position="1"/>
        <end position="34"/>
    </location>
</feature>
<evidence type="ECO:0000313" key="3">
    <source>
        <dbReference type="EMBL" id="KAA2238035.1"/>
    </source>
</evidence>
<organism evidence="3 4">
    <name type="scientific">Salinarimonas soli</name>
    <dbReference type="NCBI Taxonomy" id="1638099"/>
    <lineage>
        <taxon>Bacteria</taxon>
        <taxon>Pseudomonadati</taxon>
        <taxon>Pseudomonadota</taxon>
        <taxon>Alphaproteobacteria</taxon>
        <taxon>Hyphomicrobiales</taxon>
        <taxon>Salinarimonadaceae</taxon>
        <taxon>Salinarimonas</taxon>
    </lineage>
</organism>
<evidence type="ECO:0000259" key="2">
    <source>
        <dbReference type="Pfam" id="PF18557"/>
    </source>
</evidence>
<dbReference type="OrthoDB" id="8454456at2"/>
<reference evidence="3 4" key="1">
    <citation type="submission" date="2019-09" db="EMBL/GenBank/DDBJ databases">
        <title>Salinarimonas rosea gen. nov., sp. nov., a new member of the a-2 subgroup of the Proteobacteria.</title>
        <authorList>
            <person name="Liu J."/>
        </authorList>
    </citation>
    <scope>NUCLEOTIDE SEQUENCE [LARGE SCALE GENOMIC DNA]</scope>
    <source>
        <strain evidence="3 4">BN140002</strain>
    </source>
</reference>
<evidence type="ECO:0000256" key="1">
    <source>
        <dbReference type="SAM" id="MobiDB-lite"/>
    </source>
</evidence>
<proteinExistence type="predicted"/>
<sequence>MPDHDDLDAARGPGRSAHLNGGAFRRSESVPLDRSTQDRIGFALRSLYDGLMDEPVPNRLTDLIRRLDRGQGG</sequence>
<gene>
    <name evidence="3" type="ORF">F0L46_07120</name>
</gene>
<reference evidence="3 4" key="2">
    <citation type="submission" date="2019-09" db="EMBL/GenBank/DDBJ databases">
        <authorList>
            <person name="Jin C."/>
        </authorList>
    </citation>
    <scope>NUCLEOTIDE SEQUENCE [LARGE SCALE GENOMIC DNA]</scope>
    <source>
        <strain evidence="3 4">BN140002</strain>
    </source>
</reference>
<dbReference type="RefSeq" id="WP_149816367.1">
    <property type="nucleotide sequence ID" value="NZ_VUOA01000016.1"/>
</dbReference>
<evidence type="ECO:0000313" key="4">
    <source>
        <dbReference type="Proteomes" id="UP000323142"/>
    </source>
</evidence>
<dbReference type="InterPro" id="IPR041649">
    <property type="entry name" value="NepR"/>
</dbReference>
<dbReference type="AlphaFoldDB" id="A0A5B2VGJ2"/>
<dbReference type="Proteomes" id="UP000323142">
    <property type="component" value="Unassembled WGS sequence"/>
</dbReference>
<feature type="domain" description="Anti-sigma factor NepR" evidence="2">
    <location>
        <begin position="37"/>
        <end position="69"/>
    </location>
</feature>
<protein>
    <recommendedName>
        <fullName evidence="2">Anti-sigma factor NepR domain-containing protein</fullName>
    </recommendedName>
</protein>
<dbReference type="Pfam" id="PF18557">
    <property type="entry name" value="NepR"/>
    <property type="match status" value="1"/>
</dbReference>
<name>A0A5B2VGJ2_9HYPH</name>
<accession>A0A5B2VGJ2</accession>
<keyword evidence="4" id="KW-1185">Reference proteome</keyword>
<comment type="caution">
    <text evidence="3">The sequence shown here is derived from an EMBL/GenBank/DDBJ whole genome shotgun (WGS) entry which is preliminary data.</text>
</comment>